<dbReference type="GO" id="GO:1990281">
    <property type="term" value="C:efflux pump complex"/>
    <property type="evidence" value="ECO:0007669"/>
    <property type="project" value="TreeGrafter"/>
</dbReference>
<proteinExistence type="inferred from homology"/>
<dbReference type="Gene3D" id="2.40.30.170">
    <property type="match status" value="1"/>
</dbReference>
<dbReference type="Gene3D" id="2.40.50.100">
    <property type="match status" value="1"/>
</dbReference>
<keyword evidence="2" id="KW-0175">Coiled coil</keyword>
<dbReference type="OrthoDB" id="5392603at2"/>
<keyword evidence="7" id="KW-1185">Reference proteome</keyword>
<dbReference type="RefSeq" id="WP_104373331.1">
    <property type="nucleotide sequence ID" value="NZ_BFAV01000157.1"/>
</dbReference>
<evidence type="ECO:0000259" key="5">
    <source>
        <dbReference type="Pfam" id="PF25989"/>
    </source>
</evidence>
<evidence type="ECO:0000256" key="2">
    <source>
        <dbReference type="SAM" id="Coils"/>
    </source>
</evidence>
<accession>A0A2L2XGJ0</accession>
<dbReference type="InterPro" id="IPR058637">
    <property type="entry name" value="YknX-like_C"/>
</dbReference>
<feature type="coiled-coil region" evidence="2">
    <location>
        <begin position="156"/>
        <end position="183"/>
    </location>
</feature>
<dbReference type="EMBL" id="BFAV01000157">
    <property type="protein sequence ID" value="GBF35250.1"/>
    <property type="molecule type" value="Genomic_DNA"/>
</dbReference>
<dbReference type="Gene3D" id="2.40.420.20">
    <property type="match status" value="1"/>
</dbReference>
<dbReference type="InterPro" id="IPR058792">
    <property type="entry name" value="Beta-barrel_RND_2"/>
</dbReference>
<dbReference type="Pfam" id="PF25989">
    <property type="entry name" value="YknX_C"/>
    <property type="match status" value="1"/>
</dbReference>
<dbReference type="Gene3D" id="1.10.287.470">
    <property type="entry name" value="Helix hairpin bin"/>
    <property type="match status" value="1"/>
</dbReference>
<feature type="domain" description="YknX-like C-terminal permuted SH3-like" evidence="5">
    <location>
        <begin position="300"/>
        <end position="363"/>
    </location>
</feature>
<dbReference type="GO" id="GO:0015562">
    <property type="term" value="F:efflux transmembrane transporter activity"/>
    <property type="evidence" value="ECO:0007669"/>
    <property type="project" value="TreeGrafter"/>
</dbReference>
<gene>
    <name evidence="6" type="ORF">DCCM_4373</name>
</gene>
<evidence type="ECO:0000313" key="7">
    <source>
        <dbReference type="Proteomes" id="UP000239549"/>
    </source>
</evidence>
<organism evidence="6 7">
    <name type="scientific">Desulfocucumis palustris</name>
    <dbReference type="NCBI Taxonomy" id="1898651"/>
    <lineage>
        <taxon>Bacteria</taxon>
        <taxon>Bacillati</taxon>
        <taxon>Bacillota</taxon>
        <taxon>Clostridia</taxon>
        <taxon>Eubacteriales</taxon>
        <taxon>Desulfocucumaceae</taxon>
        <taxon>Desulfocucumis</taxon>
    </lineage>
</organism>
<feature type="domain" description="CusB-like beta-barrel" evidence="3">
    <location>
        <begin position="216"/>
        <end position="289"/>
    </location>
</feature>
<protein>
    <submittedName>
        <fullName evidence="6">Co/Zn/Cd efflux system membrane fusion protein</fullName>
    </submittedName>
</protein>
<dbReference type="InterPro" id="IPR058647">
    <property type="entry name" value="BSH_CzcB-like"/>
</dbReference>
<name>A0A2L2XGJ0_9FIRM</name>
<evidence type="ECO:0000259" key="3">
    <source>
        <dbReference type="Pfam" id="PF25954"/>
    </source>
</evidence>
<sequence>MKYKWKLLLIIPVAAVVVFGLLKAGGNLAGGKDADKDTVNNAVQTVVVKEVTRAKMENVMSLTGTLEALHEASVSSKVAGRVSRVAVENGHRVSPGQSLVFLEYTEYRNALSSNQALLQKANAALLTARSNHDRFSELHKQGAVSDKDFEDISTALALAEADVSSAEAAVSNAEENLRNATINAPLGGVVADRNVNVGQVVSPGMQLMTISDISSVYAVVNIEQAKIAQIKPGLKAVITLDAYPGKTFEGVVDIINPVASKSARVFETKIKINNRDGLLKPGMFAKADIKIGGAEEVAAVSRDALTDREGLYFVFMARDGKAVRQQVQIGKMIDQLVEIKSGLAPGQKVIVTNVNKLKDQDSIKIAE</sequence>
<dbReference type="InterPro" id="IPR006143">
    <property type="entry name" value="RND_pump_MFP"/>
</dbReference>
<dbReference type="Pfam" id="PF25973">
    <property type="entry name" value="BSH_CzcB"/>
    <property type="match status" value="1"/>
</dbReference>
<dbReference type="Pfam" id="PF25954">
    <property type="entry name" value="Beta-barrel_RND_2"/>
    <property type="match status" value="1"/>
</dbReference>
<evidence type="ECO:0000259" key="4">
    <source>
        <dbReference type="Pfam" id="PF25973"/>
    </source>
</evidence>
<reference evidence="7" key="1">
    <citation type="submission" date="2018-02" db="EMBL/GenBank/DDBJ databases">
        <title>Genome sequence of Desulfocucumis palustris strain NAW-5.</title>
        <authorList>
            <person name="Watanabe M."/>
            <person name="Kojima H."/>
            <person name="Fukui M."/>
        </authorList>
    </citation>
    <scope>NUCLEOTIDE SEQUENCE [LARGE SCALE GENOMIC DNA]</scope>
    <source>
        <strain evidence="7">NAW-5</strain>
    </source>
</reference>
<dbReference type="FunFam" id="2.40.30.170:FF:000010">
    <property type="entry name" value="Efflux RND transporter periplasmic adaptor subunit"/>
    <property type="match status" value="1"/>
</dbReference>
<feature type="domain" description="CzcB-like barrel-sandwich hybrid" evidence="4">
    <location>
        <begin position="72"/>
        <end position="212"/>
    </location>
</feature>
<dbReference type="SUPFAM" id="SSF111369">
    <property type="entry name" value="HlyD-like secretion proteins"/>
    <property type="match status" value="1"/>
</dbReference>
<dbReference type="NCBIfam" id="TIGR01730">
    <property type="entry name" value="RND_mfp"/>
    <property type="match status" value="1"/>
</dbReference>
<comment type="similarity">
    <text evidence="1">Belongs to the membrane fusion protein (MFP) (TC 8.A.1) family.</text>
</comment>
<dbReference type="PANTHER" id="PTHR30469">
    <property type="entry name" value="MULTIDRUG RESISTANCE PROTEIN MDTA"/>
    <property type="match status" value="1"/>
</dbReference>
<comment type="caution">
    <text evidence="6">The sequence shown here is derived from an EMBL/GenBank/DDBJ whole genome shotgun (WGS) entry which is preliminary data.</text>
</comment>
<evidence type="ECO:0000313" key="6">
    <source>
        <dbReference type="EMBL" id="GBF35250.1"/>
    </source>
</evidence>
<evidence type="ECO:0000256" key="1">
    <source>
        <dbReference type="ARBA" id="ARBA00009477"/>
    </source>
</evidence>
<dbReference type="AlphaFoldDB" id="A0A2L2XGJ0"/>
<dbReference type="Proteomes" id="UP000239549">
    <property type="component" value="Unassembled WGS sequence"/>
</dbReference>